<name>A0ABQ4YN28_9ASTR</name>
<proteinExistence type="predicted"/>
<reference evidence="1" key="2">
    <citation type="submission" date="2022-01" db="EMBL/GenBank/DDBJ databases">
        <authorList>
            <person name="Yamashiro T."/>
            <person name="Shiraishi A."/>
            <person name="Satake H."/>
            <person name="Nakayama K."/>
        </authorList>
    </citation>
    <scope>NUCLEOTIDE SEQUENCE</scope>
</reference>
<dbReference type="EMBL" id="BQNB010010571">
    <property type="protein sequence ID" value="GJS79080.1"/>
    <property type="molecule type" value="Genomic_DNA"/>
</dbReference>
<sequence>MLGRSRVPLCVIEASWCVVEASWCIVEIVWIVEYMLFLWLLSVAIEEWYVIGVATLRALVRAGDKTSGDTRSWYMISGDAKSWVLDCSAYIHSHIAQLCVVIKGNEEYLGSTMSTFGSLLKGMVYPLVAPVQTPLSPKWSSGYLLVSPSSPVVPSPIASLVATSTATISVGEDQFIEVGAQLELHGSILQDHTQRLDALPPTLIADIDRDVRELYTRSGVVRAEIFLQRYRFRSLEHEQERTAVMFGALWRSVLALKALAGHVDTLMADMSRAGYDDHRMIHDMLVQQTAM</sequence>
<evidence type="ECO:0000313" key="1">
    <source>
        <dbReference type="EMBL" id="GJS79080.1"/>
    </source>
</evidence>
<accession>A0ABQ4YN28</accession>
<evidence type="ECO:0000313" key="2">
    <source>
        <dbReference type="Proteomes" id="UP001151760"/>
    </source>
</evidence>
<organism evidence="1 2">
    <name type="scientific">Tanacetum coccineum</name>
    <dbReference type="NCBI Taxonomy" id="301880"/>
    <lineage>
        <taxon>Eukaryota</taxon>
        <taxon>Viridiplantae</taxon>
        <taxon>Streptophyta</taxon>
        <taxon>Embryophyta</taxon>
        <taxon>Tracheophyta</taxon>
        <taxon>Spermatophyta</taxon>
        <taxon>Magnoliopsida</taxon>
        <taxon>eudicotyledons</taxon>
        <taxon>Gunneridae</taxon>
        <taxon>Pentapetalae</taxon>
        <taxon>asterids</taxon>
        <taxon>campanulids</taxon>
        <taxon>Asterales</taxon>
        <taxon>Asteraceae</taxon>
        <taxon>Asteroideae</taxon>
        <taxon>Anthemideae</taxon>
        <taxon>Anthemidinae</taxon>
        <taxon>Tanacetum</taxon>
    </lineage>
</organism>
<reference evidence="1" key="1">
    <citation type="journal article" date="2022" name="Int. J. Mol. Sci.">
        <title>Draft Genome of Tanacetum Coccineum: Genomic Comparison of Closely Related Tanacetum-Family Plants.</title>
        <authorList>
            <person name="Yamashiro T."/>
            <person name="Shiraishi A."/>
            <person name="Nakayama K."/>
            <person name="Satake H."/>
        </authorList>
    </citation>
    <scope>NUCLEOTIDE SEQUENCE</scope>
</reference>
<protein>
    <submittedName>
        <fullName evidence="1">Uncharacterized protein</fullName>
    </submittedName>
</protein>
<gene>
    <name evidence="1" type="ORF">Tco_0728961</name>
</gene>
<comment type="caution">
    <text evidence="1">The sequence shown here is derived from an EMBL/GenBank/DDBJ whole genome shotgun (WGS) entry which is preliminary data.</text>
</comment>
<keyword evidence="2" id="KW-1185">Reference proteome</keyword>
<dbReference type="Proteomes" id="UP001151760">
    <property type="component" value="Unassembled WGS sequence"/>
</dbReference>